<organism evidence="2 3">
    <name type="scientific">Candidatus Colimorpha enterica</name>
    <dbReference type="NCBI Taxonomy" id="3083063"/>
    <lineage>
        <taxon>Bacteria</taxon>
        <taxon>Pseudomonadati</taxon>
        <taxon>Bacteroidota</taxon>
        <taxon>Bacteroidia</taxon>
        <taxon>Bacteroidales</taxon>
        <taxon>Candidatus Colimorpha</taxon>
    </lineage>
</organism>
<sequence>MTDIPVTARVIAIAIASAIATERLRLIAFPGMRPALTDSICASSTPTAGSAEIMNQPSRAASGISRNSIPDLTIA</sequence>
<dbReference type="EMBL" id="CBFW010000300">
    <property type="protein sequence ID" value="CDC75519.1"/>
    <property type="molecule type" value="Genomic_DNA"/>
</dbReference>
<accession>R6U0B5</accession>
<proteinExistence type="predicted"/>
<name>R6U0B5_9BACT</name>
<gene>
    <name evidence="2" type="ORF">BN580_01853</name>
</gene>
<evidence type="ECO:0000313" key="2">
    <source>
        <dbReference type="EMBL" id="CDC75519.1"/>
    </source>
</evidence>
<feature type="region of interest" description="Disordered" evidence="1">
    <location>
        <begin position="46"/>
        <end position="75"/>
    </location>
</feature>
<evidence type="ECO:0000256" key="1">
    <source>
        <dbReference type="SAM" id="MobiDB-lite"/>
    </source>
</evidence>
<protein>
    <submittedName>
        <fullName evidence="2">Uncharacterized protein</fullName>
    </submittedName>
</protein>
<dbReference type="AlphaFoldDB" id="R6U0B5"/>
<evidence type="ECO:0000313" key="3">
    <source>
        <dbReference type="Proteomes" id="UP000017938"/>
    </source>
</evidence>
<comment type="caution">
    <text evidence="2">The sequence shown here is derived from an EMBL/GenBank/DDBJ whole genome shotgun (WGS) entry which is preliminary data.</text>
</comment>
<reference evidence="2" key="1">
    <citation type="submission" date="2012-11" db="EMBL/GenBank/DDBJ databases">
        <title>Dependencies among metagenomic species, viruses, plasmids and units of genetic variation.</title>
        <authorList>
            <person name="Nielsen H.B."/>
            <person name="Almeida M."/>
            <person name="Juncker A.S."/>
            <person name="Rasmussen S."/>
            <person name="Li J."/>
            <person name="Sunagawa S."/>
            <person name="Plichta D."/>
            <person name="Gautier L."/>
            <person name="Le Chatelier E."/>
            <person name="Peletier E."/>
            <person name="Bonde I."/>
            <person name="Nielsen T."/>
            <person name="Manichanh C."/>
            <person name="Arumugam M."/>
            <person name="Batto J."/>
            <person name="Santos M.B.Q.D."/>
            <person name="Blom N."/>
            <person name="Borruel N."/>
            <person name="Burgdorf K.S."/>
            <person name="Boumezbeur F."/>
            <person name="Casellas F."/>
            <person name="Dore J."/>
            <person name="Guarner F."/>
            <person name="Hansen T."/>
            <person name="Hildebrand F."/>
            <person name="Kaas R.S."/>
            <person name="Kennedy S."/>
            <person name="Kristiansen K."/>
            <person name="Kultima J.R."/>
            <person name="Leonard P."/>
            <person name="Levenez F."/>
            <person name="Lund O."/>
            <person name="Moumen B."/>
            <person name="Le Paslier D."/>
            <person name="Pons N."/>
            <person name="Pedersen O."/>
            <person name="Prifti E."/>
            <person name="Qin J."/>
            <person name="Raes J."/>
            <person name="Tap J."/>
            <person name="Tims S."/>
            <person name="Ussery D.W."/>
            <person name="Yamada T."/>
            <person name="MetaHit consortium"/>
            <person name="Renault P."/>
            <person name="Sicheritz-Ponten T."/>
            <person name="Bork P."/>
            <person name="Wang J."/>
            <person name="Brunak S."/>
            <person name="Ehrlich S.D."/>
        </authorList>
    </citation>
    <scope>NUCLEOTIDE SEQUENCE [LARGE SCALE GENOMIC DNA]</scope>
</reference>
<dbReference type="Proteomes" id="UP000017938">
    <property type="component" value="Unassembled WGS sequence"/>
</dbReference>